<dbReference type="GeneID" id="77334370"/>
<evidence type="ECO:0008006" key="8">
    <source>
        <dbReference type="Google" id="ProtNLM"/>
    </source>
</evidence>
<dbReference type="EMBL" id="QSQN01000001">
    <property type="protein sequence ID" value="RGK42968.1"/>
    <property type="molecule type" value="Genomic_DNA"/>
</dbReference>
<dbReference type="Pfam" id="PF19528">
    <property type="entry name" value="DUF6056"/>
    <property type="match status" value="1"/>
</dbReference>
<comment type="caution">
    <text evidence="2">The sequence shown here is derived from an EMBL/GenBank/DDBJ whole genome shotgun (WGS) entry which is preliminary data.</text>
</comment>
<evidence type="ECO:0000313" key="7">
    <source>
        <dbReference type="Proteomes" id="UP000285832"/>
    </source>
</evidence>
<dbReference type="EMBL" id="QRMI01000002">
    <property type="protein sequence ID" value="RHJ64101.1"/>
    <property type="molecule type" value="Genomic_DNA"/>
</dbReference>
<evidence type="ECO:0000313" key="4">
    <source>
        <dbReference type="EMBL" id="RHJ64101.1"/>
    </source>
</evidence>
<feature type="transmembrane region" description="Helical" evidence="1">
    <location>
        <begin position="291"/>
        <end position="307"/>
    </location>
</feature>
<protein>
    <recommendedName>
        <fullName evidence="8">Glycosyltransferase RgtA/B/C/D-like domain-containing protein</fullName>
    </recommendedName>
</protein>
<evidence type="ECO:0000313" key="5">
    <source>
        <dbReference type="Proteomes" id="UP000260793"/>
    </source>
</evidence>
<feature type="transmembrane region" description="Helical" evidence="1">
    <location>
        <begin position="117"/>
        <end position="140"/>
    </location>
</feature>
<evidence type="ECO:0000313" key="2">
    <source>
        <dbReference type="EMBL" id="RGK42968.1"/>
    </source>
</evidence>
<sequence>MKTLRKMNGNKYLFYLLVAGIFGIMFLLNHYTFYAADDYSYMNSFATHKKIQTVWDIFPSMYAHAKGMNGRLVAHFFVQLFLLLPSGIFDVVNAVIFTMLILILYRYLFWNKKRNALALVSIFGLVWYFAPAFGQTMLWLDGSCNYLWGCTFSLYYLYPFMKLAKNEKVMEGKIQKILFLVAGFAMGDYLETASFGTIVLAVLLLAYHRWMKKEKIPVWGMGSVLTMLAGFLFMMTAPGTLKNKVATSGLHGYVDNFINAMDLYVEHLLILLLILIVLIVCSVILEWYKKTWIALFFLAASLITNFMHTVASYYPERNMLSSALFLIVGILIMVEEFWHRKIGIAVTCSCWILLVFFTVQFFHGSWDIYNTYAKCMARDRLAKEQIAAGEKNLTLPVVIPETEYAALKGLADLDVANQYVWNNAAMAAYYQVESIIGVAE</sequence>
<dbReference type="Proteomes" id="UP000260793">
    <property type="component" value="Unassembled WGS sequence"/>
</dbReference>
<dbReference type="EMBL" id="QRHG01000002">
    <property type="protein sequence ID" value="RHF63121.1"/>
    <property type="molecule type" value="Genomic_DNA"/>
</dbReference>
<evidence type="ECO:0000313" key="3">
    <source>
        <dbReference type="EMBL" id="RHF63121.1"/>
    </source>
</evidence>
<name>A0A3E4LZT0_9FIRM</name>
<dbReference type="Proteomes" id="UP000284902">
    <property type="component" value="Unassembled WGS sequence"/>
</dbReference>
<feature type="transmembrane region" description="Helical" evidence="1">
    <location>
        <begin position="12"/>
        <end position="34"/>
    </location>
</feature>
<reference evidence="5 6" key="1">
    <citation type="submission" date="2018-08" db="EMBL/GenBank/DDBJ databases">
        <title>A genome reference for cultivated species of the human gut microbiota.</title>
        <authorList>
            <person name="Zou Y."/>
            <person name="Xue W."/>
            <person name="Luo G."/>
        </authorList>
    </citation>
    <scope>NUCLEOTIDE SEQUENCE [LARGE SCALE GENOMIC DNA]</scope>
    <source>
        <strain evidence="4 7">AM09-9</strain>
        <strain evidence="3 6">AM25-1LB</strain>
        <strain evidence="2 5">TF11-7</strain>
    </source>
</reference>
<dbReference type="AlphaFoldDB" id="A0A3E4LZT0"/>
<proteinExistence type="predicted"/>
<dbReference type="Proteomes" id="UP000285832">
    <property type="component" value="Unassembled WGS sequence"/>
</dbReference>
<feature type="transmembrane region" description="Helical" evidence="1">
    <location>
        <begin position="344"/>
        <end position="362"/>
    </location>
</feature>
<feature type="transmembrane region" description="Helical" evidence="1">
    <location>
        <begin position="177"/>
        <end position="210"/>
    </location>
</feature>
<evidence type="ECO:0000313" key="6">
    <source>
        <dbReference type="Proteomes" id="UP000284902"/>
    </source>
</evidence>
<feature type="transmembrane region" description="Helical" evidence="1">
    <location>
        <begin position="319"/>
        <end position="338"/>
    </location>
</feature>
<evidence type="ECO:0000256" key="1">
    <source>
        <dbReference type="SAM" id="Phobius"/>
    </source>
</evidence>
<feature type="transmembrane region" description="Helical" evidence="1">
    <location>
        <begin position="76"/>
        <end position="105"/>
    </location>
</feature>
<keyword evidence="1" id="KW-0812">Transmembrane</keyword>
<dbReference type="InterPro" id="IPR045691">
    <property type="entry name" value="DUF6056"/>
</dbReference>
<dbReference type="RefSeq" id="WP_005610879.1">
    <property type="nucleotide sequence ID" value="NZ_CABKOA010000019.1"/>
</dbReference>
<keyword evidence="1" id="KW-0472">Membrane</keyword>
<keyword evidence="1" id="KW-1133">Transmembrane helix</keyword>
<feature type="transmembrane region" description="Helical" evidence="1">
    <location>
        <begin position="216"/>
        <end position="234"/>
    </location>
</feature>
<feature type="transmembrane region" description="Helical" evidence="1">
    <location>
        <begin position="268"/>
        <end position="285"/>
    </location>
</feature>
<gene>
    <name evidence="4" type="ORF">DW116_01280</name>
    <name evidence="3" type="ORF">DW672_01225</name>
    <name evidence="2" type="ORF">DXD17_00255</name>
</gene>
<organism evidence="2 5">
    <name type="scientific">[Ruminococcus] lactaris</name>
    <dbReference type="NCBI Taxonomy" id="46228"/>
    <lineage>
        <taxon>Bacteria</taxon>
        <taxon>Bacillati</taxon>
        <taxon>Bacillota</taxon>
        <taxon>Clostridia</taxon>
        <taxon>Lachnospirales</taxon>
        <taxon>Lachnospiraceae</taxon>
        <taxon>Mediterraneibacter</taxon>
    </lineage>
</organism>
<accession>A0A3E4LZT0</accession>